<protein>
    <submittedName>
        <fullName evidence="1">Uncharacterized protein</fullName>
    </submittedName>
</protein>
<comment type="caution">
    <text evidence="1">The sequence shown here is derived from an EMBL/GenBank/DDBJ whole genome shotgun (WGS) entry which is preliminary data.</text>
</comment>
<keyword evidence="2" id="KW-1185">Reference proteome</keyword>
<dbReference type="VEuPathDB" id="MicrosporidiaDB:M153_446000884"/>
<proteinExistence type="predicted"/>
<gene>
    <name evidence="1" type="ORF">M153_446000884</name>
</gene>
<reference evidence="1 2" key="1">
    <citation type="submission" date="2015-07" db="EMBL/GenBank/DDBJ databases">
        <title>The genome of Pseudoloma neurophilia, a relevant intracellular parasite of the zebrafish.</title>
        <authorList>
            <person name="Ndikumana S."/>
            <person name="Pelin A."/>
            <person name="Sanders J."/>
            <person name="Corradi N."/>
        </authorList>
    </citation>
    <scope>NUCLEOTIDE SEQUENCE [LARGE SCALE GENOMIC DNA]</scope>
    <source>
        <strain evidence="1 2">MK1</strain>
    </source>
</reference>
<accession>A0A0R0LXD4</accession>
<organism evidence="1 2">
    <name type="scientific">Pseudoloma neurophilia</name>
    <dbReference type="NCBI Taxonomy" id="146866"/>
    <lineage>
        <taxon>Eukaryota</taxon>
        <taxon>Fungi</taxon>
        <taxon>Fungi incertae sedis</taxon>
        <taxon>Microsporidia</taxon>
        <taxon>Pseudoloma</taxon>
    </lineage>
</organism>
<dbReference type="Proteomes" id="UP000051530">
    <property type="component" value="Unassembled WGS sequence"/>
</dbReference>
<evidence type="ECO:0000313" key="2">
    <source>
        <dbReference type="Proteomes" id="UP000051530"/>
    </source>
</evidence>
<dbReference type="AlphaFoldDB" id="A0A0R0LXD4"/>
<sequence length="278" mass="33095">MISNKQKMDNDYDNVDVKVLIAYFESKCTSAKNLPLIKPKRNVITHVSKEYMQHLDECLRRGPRYPIFLNFVWQITDSDNGEKFEPESNLVESDVEHPKLNTLNPGLMKQNIDQSIHQDSCLMNELKAFLKFRGRILQKFDLKEIRIKFKINRAREKKFHIISEDTRFIEHYFIWIYKLAYKSSLKISNKKNDLLVDLGELYKWLDETQTYNLRKGRSVGIQEYKLSDLLDVTNFHEEISPSESEKHNTKNSRRRQKYLKIFGYKIKIPRIFAIDCCC</sequence>
<dbReference type="EMBL" id="LGUB01000161">
    <property type="protein sequence ID" value="KRH93990.1"/>
    <property type="molecule type" value="Genomic_DNA"/>
</dbReference>
<name>A0A0R0LXD4_9MICR</name>
<evidence type="ECO:0000313" key="1">
    <source>
        <dbReference type="EMBL" id="KRH93990.1"/>
    </source>
</evidence>